<dbReference type="InterPro" id="IPR001647">
    <property type="entry name" value="HTH_TetR"/>
</dbReference>
<dbReference type="SUPFAM" id="SSF46689">
    <property type="entry name" value="Homeodomain-like"/>
    <property type="match status" value="1"/>
</dbReference>
<evidence type="ECO:0000256" key="2">
    <source>
        <dbReference type="ARBA" id="ARBA00023015"/>
    </source>
</evidence>
<dbReference type="PRINTS" id="PR00455">
    <property type="entry name" value="HTHTETR"/>
</dbReference>
<reference evidence="7 8" key="1">
    <citation type="submission" date="2020-07" db="EMBL/GenBank/DDBJ databases">
        <title>Taxonomic revisions and descriptions of new bacterial species based on genomic comparisons in the high-G+C-content subgroup of the family Alcaligenaceae.</title>
        <authorList>
            <person name="Szabo A."/>
            <person name="Felfoldi T."/>
        </authorList>
    </citation>
    <scope>NUCLEOTIDE SEQUENCE [LARGE SCALE GENOMIC DNA]</scope>
    <source>
        <strain evidence="7 8">DSM 25264</strain>
    </source>
</reference>
<organism evidence="7 8">
    <name type="scientific">Allopusillimonas soli</name>
    <dbReference type="NCBI Taxonomy" id="659016"/>
    <lineage>
        <taxon>Bacteria</taxon>
        <taxon>Pseudomonadati</taxon>
        <taxon>Pseudomonadota</taxon>
        <taxon>Betaproteobacteria</taxon>
        <taxon>Burkholderiales</taxon>
        <taxon>Alcaligenaceae</taxon>
        <taxon>Allopusillimonas</taxon>
    </lineage>
</organism>
<dbReference type="EMBL" id="JACCEW010000006">
    <property type="protein sequence ID" value="NYT38652.1"/>
    <property type="molecule type" value="Genomic_DNA"/>
</dbReference>
<evidence type="ECO:0000313" key="8">
    <source>
        <dbReference type="Proteomes" id="UP000580517"/>
    </source>
</evidence>
<keyword evidence="1" id="KW-0678">Repressor</keyword>
<sequence>MTFSNHRQIGRPREFDMEQVLDAAVLLFRERGYNGTSIADLRAAMGLTAGSLYKAFKDKRAIFVAALDRYLAIREMALEHRLNEARTGRDKILAMLRSYADVSHGLEGRRGCMVLSGLTEVDTFDEALAHRLFQALAGNEQRLTRFIKQGILDGSLPSRLDARVSARYLLCVVEGLRVLGKRGAGADEINMIVEQAMRALE</sequence>
<dbReference type="PROSITE" id="PS50977">
    <property type="entry name" value="HTH_TETR_2"/>
    <property type="match status" value="1"/>
</dbReference>
<evidence type="ECO:0000256" key="4">
    <source>
        <dbReference type="ARBA" id="ARBA00023163"/>
    </source>
</evidence>
<accession>A0A853FG69</accession>
<dbReference type="GO" id="GO:0003677">
    <property type="term" value="F:DNA binding"/>
    <property type="evidence" value="ECO:0007669"/>
    <property type="project" value="UniProtKB-UniRule"/>
</dbReference>
<keyword evidence="8" id="KW-1185">Reference proteome</keyword>
<comment type="caution">
    <text evidence="7">The sequence shown here is derived from an EMBL/GenBank/DDBJ whole genome shotgun (WGS) entry which is preliminary data.</text>
</comment>
<name>A0A853FG69_9BURK</name>
<protein>
    <submittedName>
        <fullName evidence="7">TetR/AcrR family transcriptional regulator</fullName>
    </submittedName>
</protein>
<keyword evidence="3 5" id="KW-0238">DNA-binding</keyword>
<evidence type="ECO:0000256" key="3">
    <source>
        <dbReference type="ARBA" id="ARBA00023125"/>
    </source>
</evidence>
<dbReference type="InterPro" id="IPR011075">
    <property type="entry name" value="TetR_C"/>
</dbReference>
<dbReference type="PROSITE" id="PS01081">
    <property type="entry name" value="HTH_TETR_1"/>
    <property type="match status" value="1"/>
</dbReference>
<evidence type="ECO:0000256" key="5">
    <source>
        <dbReference type="PROSITE-ProRule" id="PRU00335"/>
    </source>
</evidence>
<keyword evidence="2" id="KW-0805">Transcription regulation</keyword>
<dbReference type="Gene3D" id="1.10.357.10">
    <property type="entry name" value="Tetracycline Repressor, domain 2"/>
    <property type="match status" value="1"/>
</dbReference>
<evidence type="ECO:0000259" key="6">
    <source>
        <dbReference type="PROSITE" id="PS50977"/>
    </source>
</evidence>
<dbReference type="Pfam" id="PF00440">
    <property type="entry name" value="TetR_N"/>
    <property type="match status" value="1"/>
</dbReference>
<dbReference type="InterPro" id="IPR036271">
    <property type="entry name" value="Tet_transcr_reg_TetR-rel_C_sf"/>
</dbReference>
<dbReference type="SUPFAM" id="SSF48498">
    <property type="entry name" value="Tetracyclin repressor-like, C-terminal domain"/>
    <property type="match status" value="1"/>
</dbReference>
<evidence type="ECO:0000313" key="7">
    <source>
        <dbReference type="EMBL" id="NYT38652.1"/>
    </source>
</evidence>
<dbReference type="OrthoDB" id="116240at2"/>
<dbReference type="PANTHER" id="PTHR47506:SF10">
    <property type="entry name" value="TRANSCRIPTIONAL REGULATORY PROTEIN"/>
    <property type="match status" value="1"/>
</dbReference>
<proteinExistence type="predicted"/>
<evidence type="ECO:0000256" key="1">
    <source>
        <dbReference type="ARBA" id="ARBA00022491"/>
    </source>
</evidence>
<dbReference type="InterPro" id="IPR009057">
    <property type="entry name" value="Homeodomain-like_sf"/>
</dbReference>
<dbReference type="InterPro" id="IPR023772">
    <property type="entry name" value="DNA-bd_HTH_TetR-type_CS"/>
</dbReference>
<feature type="DNA-binding region" description="H-T-H motif" evidence="5">
    <location>
        <begin position="37"/>
        <end position="56"/>
    </location>
</feature>
<dbReference type="Proteomes" id="UP000580517">
    <property type="component" value="Unassembled WGS sequence"/>
</dbReference>
<dbReference type="PANTHER" id="PTHR47506">
    <property type="entry name" value="TRANSCRIPTIONAL REGULATORY PROTEIN"/>
    <property type="match status" value="1"/>
</dbReference>
<dbReference type="Gene3D" id="1.10.10.60">
    <property type="entry name" value="Homeodomain-like"/>
    <property type="match status" value="1"/>
</dbReference>
<feature type="domain" description="HTH tetR-type" evidence="6">
    <location>
        <begin position="14"/>
        <end position="74"/>
    </location>
</feature>
<gene>
    <name evidence="7" type="ORF">H0A68_17365</name>
</gene>
<dbReference type="Pfam" id="PF16925">
    <property type="entry name" value="TetR_C_13"/>
    <property type="match status" value="1"/>
</dbReference>
<keyword evidence="4" id="KW-0804">Transcription</keyword>
<dbReference type="AlphaFoldDB" id="A0A853FG69"/>